<name>A0A3B1D281_9ZZZZ</name>
<accession>A0A3B1D281</accession>
<dbReference type="Gene3D" id="3.40.50.1240">
    <property type="entry name" value="Phosphoglycerate mutase-like"/>
    <property type="match status" value="1"/>
</dbReference>
<organism evidence="1">
    <name type="scientific">hydrothermal vent metagenome</name>
    <dbReference type="NCBI Taxonomy" id="652676"/>
    <lineage>
        <taxon>unclassified sequences</taxon>
        <taxon>metagenomes</taxon>
        <taxon>ecological metagenomes</taxon>
    </lineage>
</organism>
<dbReference type="InterPro" id="IPR029033">
    <property type="entry name" value="His_PPase_superfam"/>
</dbReference>
<proteinExistence type="predicted"/>
<evidence type="ECO:0000313" key="1">
    <source>
        <dbReference type="EMBL" id="VAX25735.1"/>
    </source>
</evidence>
<dbReference type="SUPFAM" id="SSF53254">
    <property type="entry name" value="Phosphoglycerate mutase-like"/>
    <property type="match status" value="1"/>
</dbReference>
<protein>
    <recommendedName>
        <fullName evidence="2">Phosphoglycerate mutase family protein</fullName>
    </recommendedName>
</protein>
<gene>
    <name evidence="1" type="ORF">MNBD_IGNAVI01-1514</name>
</gene>
<evidence type="ECO:0008006" key="2">
    <source>
        <dbReference type="Google" id="ProtNLM"/>
    </source>
</evidence>
<dbReference type="InterPro" id="IPR013078">
    <property type="entry name" value="His_Pase_superF_clade-1"/>
</dbReference>
<sequence length="182" mass="21375">MKIYLVRHAEPDIDLKGWTNILEHRKLLRKYYRTGIVLNEDKLKKVMSIVGDSVTIYSSNLPRAILTAKAAFPDRNIIQEKVFREVELPAVRIPIKANYFLWKSISRIFWIIRLSKGENFVRIKNRIFTAADKLMKEAEQHDIVLFGHGIMNSLITLRLLSKGWKYRGSPINNYWNVIILKH</sequence>
<reference evidence="1" key="1">
    <citation type="submission" date="2018-06" db="EMBL/GenBank/DDBJ databases">
        <authorList>
            <person name="Zhirakovskaya E."/>
        </authorList>
    </citation>
    <scope>NUCLEOTIDE SEQUENCE</scope>
</reference>
<dbReference type="Pfam" id="PF00300">
    <property type="entry name" value="His_Phos_1"/>
    <property type="match status" value="1"/>
</dbReference>
<dbReference type="AlphaFoldDB" id="A0A3B1D281"/>
<dbReference type="EMBL" id="UOGD01000308">
    <property type="protein sequence ID" value="VAX25735.1"/>
    <property type="molecule type" value="Genomic_DNA"/>
</dbReference>